<organism evidence="1 2">
    <name type="scientific">Ixodes persulcatus</name>
    <name type="common">Taiga tick</name>
    <dbReference type="NCBI Taxonomy" id="34615"/>
    <lineage>
        <taxon>Eukaryota</taxon>
        <taxon>Metazoa</taxon>
        <taxon>Ecdysozoa</taxon>
        <taxon>Arthropoda</taxon>
        <taxon>Chelicerata</taxon>
        <taxon>Arachnida</taxon>
        <taxon>Acari</taxon>
        <taxon>Parasitiformes</taxon>
        <taxon>Ixodida</taxon>
        <taxon>Ixodoidea</taxon>
        <taxon>Ixodidae</taxon>
        <taxon>Ixodinae</taxon>
        <taxon>Ixodes</taxon>
    </lineage>
</organism>
<evidence type="ECO:0000313" key="2">
    <source>
        <dbReference type="Proteomes" id="UP000805193"/>
    </source>
</evidence>
<gene>
    <name evidence="1" type="ORF">HPB47_000808</name>
</gene>
<keyword evidence="2" id="KW-1185">Reference proteome</keyword>
<protein>
    <submittedName>
        <fullName evidence="1">Uncharacterized protein</fullName>
    </submittedName>
</protein>
<proteinExistence type="predicted"/>
<sequence length="289" mass="33432">MLCRWQYCLHSLAHSKLYHRALLLKVSLEHVQKLVSIDSQHNLKLAPNIKEKQLNSSYFDKMDVGSAYALLNHAVGAAIKYLVQEGMMGEETLTTAWFLELVFKWFSLMTSRTIKLAMSQLNPTKHEEAVTFLENVVYIFSRLSFYKQGQRECFKPCQAGMIVTTKSVLKLQQLYRQEKEFKFLFMSRTTQDCLENIFSLIFQKNPVPPALNFKMSLRIITLSQFFASCWSGSYDEYPAEHLLSYMKAKPPQQKSAIDEDFELPDCFLKSIPEDEKASLHYVAGYAARN</sequence>
<reference evidence="1 2" key="1">
    <citation type="journal article" date="2020" name="Cell">
        <title>Large-Scale Comparative Analyses of Tick Genomes Elucidate Their Genetic Diversity and Vector Capacities.</title>
        <authorList>
            <consortium name="Tick Genome and Microbiome Consortium (TIGMIC)"/>
            <person name="Jia N."/>
            <person name="Wang J."/>
            <person name="Shi W."/>
            <person name="Du L."/>
            <person name="Sun Y."/>
            <person name="Zhan W."/>
            <person name="Jiang J.F."/>
            <person name="Wang Q."/>
            <person name="Zhang B."/>
            <person name="Ji P."/>
            <person name="Bell-Sakyi L."/>
            <person name="Cui X.M."/>
            <person name="Yuan T.T."/>
            <person name="Jiang B.G."/>
            <person name="Yang W.F."/>
            <person name="Lam T.T."/>
            <person name="Chang Q.C."/>
            <person name="Ding S.J."/>
            <person name="Wang X.J."/>
            <person name="Zhu J.G."/>
            <person name="Ruan X.D."/>
            <person name="Zhao L."/>
            <person name="Wei J.T."/>
            <person name="Ye R.Z."/>
            <person name="Que T.C."/>
            <person name="Du C.H."/>
            <person name="Zhou Y.H."/>
            <person name="Cheng J.X."/>
            <person name="Dai P.F."/>
            <person name="Guo W.B."/>
            <person name="Han X.H."/>
            <person name="Huang E.J."/>
            <person name="Li L.F."/>
            <person name="Wei W."/>
            <person name="Gao Y.C."/>
            <person name="Liu J.Z."/>
            <person name="Shao H.Z."/>
            <person name="Wang X."/>
            <person name="Wang C.C."/>
            <person name="Yang T.C."/>
            <person name="Huo Q.B."/>
            <person name="Li W."/>
            <person name="Chen H.Y."/>
            <person name="Chen S.E."/>
            <person name="Zhou L.G."/>
            <person name="Ni X.B."/>
            <person name="Tian J.H."/>
            <person name="Sheng Y."/>
            <person name="Liu T."/>
            <person name="Pan Y.S."/>
            <person name="Xia L.Y."/>
            <person name="Li J."/>
            <person name="Zhao F."/>
            <person name="Cao W.C."/>
        </authorList>
    </citation>
    <scope>NUCLEOTIDE SEQUENCE [LARGE SCALE GENOMIC DNA]</scope>
    <source>
        <strain evidence="1">Iper-2018</strain>
    </source>
</reference>
<accession>A0AC60PQV9</accession>
<evidence type="ECO:0000313" key="1">
    <source>
        <dbReference type="EMBL" id="KAG0423400.1"/>
    </source>
</evidence>
<name>A0AC60PQV9_IXOPE</name>
<comment type="caution">
    <text evidence="1">The sequence shown here is derived from an EMBL/GenBank/DDBJ whole genome shotgun (WGS) entry which is preliminary data.</text>
</comment>
<dbReference type="EMBL" id="JABSTQ010010104">
    <property type="protein sequence ID" value="KAG0423400.1"/>
    <property type="molecule type" value="Genomic_DNA"/>
</dbReference>
<feature type="non-terminal residue" evidence="1">
    <location>
        <position position="289"/>
    </location>
</feature>
<dbReference type="Proteomes" id="UP000805193">
    <property type="component" value="Unassembled WGS sequence"/>
</dbReference>